<dbReference type="InterPro" id="IPR013078">
    <property type="entry name" value="His_Pase_superF_clade-1"/>
</dbReference>
<dbReference type="GO" id="GO:0005739">
    <property type="term" value="C:mitochondrion"/>
    <property type="evidence" value="ECO:0007669"/>
    <property type="project" value="TreeGrafter"/>
</dbReference>
<dbReference type="PROSITE" id="PS00175">
    <property type="entry name" value="PG_MUTASE"/>
    <property type="match status" value="1"/>
</dbReference>
<feature type="region of interest" description="Disordered" evidence="1">
    <location>
        <begin position="398"/>
        <end position="425"/>
    </location>
</feature>
<accession>A0AB34II05</accession>
<dbReference type="Gene3D" id="2.60.200.30">
    <property type="entry name" value="Probable inorganic polyphosphate/atp-NAD kinase, domain 2"/>
    <property type="match status" value="1"/>
</dbReference>
<evidence type="ECO:0000313" key="2">
    <source>
        <dbReference type="EMBL" id="KAL1498822.1"/>
    </source>
</evidence>
<dbReference type="SMART" id="SM00855">
    <property type="entry name" value="PGAM"/>
    <property type="match status" value="1"/>
</dbReference>
<dbReference type="Gene3D" id="3.40.50.1240">
    <property type="entry name" value="Phosphoglycerate mutase-like"/>
    <property type="match status" value="1"/>
</dbReference>
<evidence type="ECO:0000256" key="1">
    <source>
        <dbReference type="SAM" id="MobiDB-lite"/>
    </source>
</evidence>
<sequence>MFPRLARLRPFASRFSSSLCCPRFSSSLFNPRFSSSLCRPRCEEVVLIRHGESEGNVAYNRSVAGDHSLYSGDFMDRHSGLWRLTDRGREQARAAGAWLASSLSPSYGGYFTSEYLRAMETAALLALPSARWRPDVMLRERDWGGYDLASQAQRASAYARYEQRRRRESLFWAPPGGESLAQVVHRVDSMLLFLNRRYDGQRVVAVCHGELMWAFRLRFECLTQLTYRDMQASPKIEDRIHNCQILVYSRRCPFSSTLHQDFRFVRSVCPWNLKLSGGDEWRPLARSGGFSDEELLEQCARFPRMYNSYDELLSEPPTRAGDPEVGLSCSADASAAMPHSSSQLTAPSLQASRRHAKVNAEGTEAPAAVRPSVRTSAERECARRVVLLTKTSRWRLGVRNEASEHEGSARDEAAGGGGEREEIRAGEDTARLSCERHEVAVQKVSSELAAVGFEVVPVPARSAVAADVADAEMVCVLGGDGTVLRAARLAPAGTVVVGINTDPHRSMGKLCAVEIPPGKEGSEIASTLSRRLYQHDYQISLMPQLRVTVATSSDDCGVTRTVSSVLRGVNEAFLGEADPSRPFDFEMSVDGGPFCVHRSSGAIIATQLGSGAWLRAAWQVHDEQVRAILGALGEAAAPLPRGVDIPSITAAATRKLLRHDDPMAVQYLVREPTPQLRGRANPWQTSDPHGMAATVCVRPLGWEAVLTLDGLPPLRLPNSCSVTVQVEPEKNLWLHTATFPDESEINESD</sequence>
<gene>
    <name evidence="2" type="ORF">AB1Y20_014125</name>
</gene>
<keyword evidence="3" id="KW-1185">Reference proteome</keyword>
<dbReference type="InterPro" id="IPR001345">
    <property type="entry name" value="PG/BPGM_mutase_AS"/>
</dbReference>
<dbReference type="InterPro" id="IPR017438">
    <property type="entry name" value="ATP-NAD_kinase_N"/>
</dbReference>
<dbReference type="SUPFAM" id="SSF53254">
    <property type="entry name" value="Phosphoglycerate mutase-like"/>
    <property type="match status" value="1"/>
</dbReference>
<dbReference type="InterPro" id="IPR029033">
    <property type="entry name" value="His_PPase_superfam"/>
</dbReference>
<evidence type="ECO:0000313" key="3">
    <source>
        <dbReference type="Proteomes" id="UP001515480"/>
    </source>
</evidence>
<dbReference type="AlphaFoldDB" id="A0AB34II05"/>
<comment type="caution">
    <text evidence="2">The sequence shown here is derived from an EMBL/GenBank/DDBJ whole genome shotgun (WGS) entry which is preliminary data.</text>
</comment>
<dbReference type="EMBL" id="JBGBPQ010000027">
    <property type="protein sequence ID" value="KAL1498822.1"/>
    <property type="molecule type" value="Genomic_DNA"/>
</dbReference>
<dbReference type="SUPFAM" id="SSF111331">
    <property type="entry name" value="NAD kinase/diacylglycerol kinase-like"/>
    <property type="match status" value="1"/>
</dbReference>
<organism evidence="2 3">
    <name type="scientific">Prymnesium parvum</name>
    <name type="common">Toxic golden alga</name>
    <dbReference type="NCBI Taxonomy" id="97485"/>
    <lineage>
        <taxon>Eukaryota</taxon>
        <taxon>Haptista</taxon>
        <taxon>Haptophyta</taxon>
        <taxon>Prymnesiophyceae</taxon>
        <taxon>Prymnesiales</taxon>
        <taxon>Prymnesiaceae</taxon>
        <taxon>Prymnesium</taxon>
    </lineage>
</organism>
<proteinExistence type="predicted"/>
<evidence type="ECO:0008006" key="4">
    <source>
        <dbReference type="Google" id="ProtNLM"/>
    </source>
</evidence>
<reference evidence="2 3" key="1">
    <citation type="journal article" date="2024" name="Science">
        <title>Giant polyketide synthase enzymes in the biosynthesis of giant marine polyether toxins.</title>
        <authorList>
            <person name="Fallon T.R."/>
            <person name="Shende V.V."/>
            <person name="Wierzbicki I.H."/>
            <person name="Pendleton A.L."/>
            <person name="Watervoot N.F."/>
            <person name="Auber R.P."/>
            <person name="Gonzalez D.J."/>
            <person name="Wisecaver J.H."/>
            <person name="Moore B.S."/>
        </authorList>
    </citation>
    <scope>NUCLEOTIDE SEQUENCE [LARGE SCALE GENOMIC DNA]</scope>
    <source>
        <strain evidence="2 3">12B1</strain>
    </source>
</reference>
<name>A0AB34II05_PRYPA</name>
<dbReference type="CDD" id="cd07067">
    <property type="entry name" value="HP_PGM_like"/>
    <property type="match status" value="1"/>
</dbReference>
<dbReference type="Gene3D" id="3.40.50.10330">
    <property type="entry name" value="Probable inorganic polyphosphate/atp-NAD kinase, domain 1"/>
    <property type="match status" value="1"/>
</dbReference>
<dbReference type="Pfam" id="PF00300">
    <property type="entry name" value="His_Phos_1"/>
    <property type="match status" value="1"/>
</dbReference>
<feature type="compositionally biased region" description="Basic and acidic residues" evidence="1">
    <location>
        <begin position="401"/>
        <end position="425"/>
    </location>
</feature>
<protein>
    <recommendedName>
        <fullName evidence="4">Phosphoglycerate mutase (2,3-diphosphoglycerate-dependent)</fullName>
    </recommendedName>
</protein>
<dbReference type="PANTHER" id="PTHR13158">
    <property type="match status" value="1"/>
</dbReference>
<dbReference type="GO" id="GO:0003951">
    <property type="term" value="F:NAD+ kinase activity"/>
    <property type="evidence" value="ECO:0007669"/>
    <property type="project" value="InterPro"/>
</dbReference>
<dbReference type="PANTHER" id="PTHR13158:SF5">
    <property type="entry name" value="NAD KINASE 2, MITOCHONDRIAL"/>
    <property type="match status" value="1"/>
</dbReference>
<dbReference type="Proteomes" id="UP001515480">
    <property type="component" value="Unassembled WGS sequence"/>
</dbReference>
<dbReference type="InterPro" id="IPR016064">
    <property type="entry name" value="NAD/diacylglycerol_kinase_sf"/>
</dbReference>
<dbReference type="GO" id="GO:0019674">
    <property type="term" value="P:NAD+ metabolic process"/>
    <property type="evidence" value="ECO:0007669"/>
    <property type="project" value="InterPro"/>
</dbReference>
<dbReference type="InterPro" id="IPR017437">
    <property type="entry name" value="ATP-NAD_kinase_PpnK-typ_C"/>
</dbReference>